<dbReference type="GO" id="GO:0005509">
    <property type="term" value="F:calcium ion binding"/>
    <property type="evidence" value="ECO:0007669"/>
    <property type="project" value="InterPro"/>
</dbReference>
<evidence type="ECO:0000256" key="7">
    <source>
        <dbReference type="ARBA" id="ARBA00022989"/>
    </source>
</evidence>
<organism evidence="19 20">
    <name type="scientific">Scomber scombrus</name>
    <name type="common">Atlantic mackerel</name>
    <name type="synonym">Scomber vernalis</name>
    <dbReference type="NCBI Taxonomy" id="13677"/>
    <lineage>
        <taxon>Eukaryota</taxon>
        <taxon>Metazoa</taxon>
        <taxon>Chordata</taxon>
        <taxon>Craniata</taxon>
        <taxon>Vertebrata</taxon>
        <taxon>Euteleostomi</taxon>
        <taxon>Actinopterygii</taxon>
        <taxon>Neopterygii</taxon>
        <taxon>Teleostei</taxon>
        <taxon>Neoteleostei</taxon>
        <taxon>Acanthomorphata</taxon>
        <taxon>Pelagiaria</taxon>
        <taxon>Scombriformes</taxon>
        <taxon>Scombridae</taxon>
        <taxon>Scomber</taxon>
    </lineage>
</organism>
<keyword evidence="7 17" id="KW-1133">Transmembrane helix</keyword>
<evidence type="ECO:0000256" key="15">
    <source>
        <dbReference type="PROSITE-ProRule" id="PRU00581"/>
    </source>
</evidence>
<feature type="transmembrane region" description="Helical" evidence="17">
    <location>
        <begin position="261"/>
        <end position="279"/>
    </location>
</feature>
<evidence type="ECO:0000256" key="8">
    <source>
        <dbReference type="ARBA" id="ARBA00023136"/>
    </source>
</evidence>
<proteinExistence type="inferred from homology"/>
<reference evidence="19 20" key="1">
    <citation type="submission" date="2024-01" db="EMBL/GenBank/DDBJ databases">
        <authorList>
            <person name="Alioto T."/>
            <person name="Alioto T."/>
            <person name="Gomez Garrido J."/>
        </authorList>
    </citation>
    <scope>NUCLEOTIDE SEQUENCE [LARGE SCALE GENOMIC DNA]</scope>
</reference>
<dbReference type="PANTHER" id="PTHR13023">
    <property type="entry name" value="APYRASE"/>
    <property type="match status" value="1"/>
</dbReference>
<dbReference type="GO" id="GO:0030166">
    <property type="term" value="P:proteoglycan biosynthetic process"/>
    <property type="evidence" value="ECO:0007669"/>
    <property type="project" value="TreeGrafter"/>
</dbReference>
<feature type="transmembrane region" description="Helical" evidence="17">
    <location>
        <begin position="143"/>
        <end position="166"/>
    </location>
</feature>
<dbReference type="InterPro" id="IPR036258">
    <property type="entry name" value="Apyrase_sf"/>
</dbReference>
<comment type="subcellular location">
    <subcellularLocation>
        <location evidence="2">Membrane</location>
        <topology evidence="2">Multi-pass membrane protein</topology>
    </subcellularLocation>
</comment>
<dbReference type="FunFam" id="2.120.10.100:FF:000001">
    <property type="entry name" value="Soluble calcium-activated nucleotidase 1"/>
    <property type="match status" value="1"/>
</dbReference>
<dbReference type="InterPro" id="IPR008253">
    <property type="entry name" value="Marvel"/>
</dbReference>
<evidence type="ECO:0000256" key="2">
    <source>
        <dbReference type="ARBA" id="ARBA00004141"/>
    </source>
</evidence>
<accession>A0AAV1NU09</accession>
<comment type="catalytic activity">
    <reaction evidence="11">
        <text>a ribonucleoside 5'-diphosphate + H2O = a ribonucleoside 5'-phosphate + phosphate + H(+)</text>
        <dbReference type="Rhea" id="RHEA:36799"/>
        <dbReference type="ChEBI" id="CHEBI:15377"/>
        <dbReference type="ChEBI" id="CHEBI:15378"/>
        <dbReference type="ChEBI" id="CHEBI:43474"/>
        <dbReference type="ChEBI" id="CHEBI:57930"/>
        <dbReference type="ChEBI" id="CHEBI:58043"/>
        <dbReference type="EC" id="3.6.1.6"/>
    </reaction>
</comment>
<feature type="region of interest" description="Disordered" evidence="16">
    <location>
        <begin position="289"/>
        <end position="317"/>
    </location>
</feature>
<comment type="cofactor">
    <cofactor evidence="1 14">
        <name>Ca(2+)</name>
        <dbReference type="ChEBI" id="CHEBI:29108"/>
    </cofactor>
</comment>
<keyword evidence="5" id="KW-0378">Hydrolase</keyword>
<evidence type="ECO:0000256" key="1">
    <source>
        <dbReference type="ARBA" id="ARBA00001913"/>
    </source>
</evidence>
<name>A0AAV1NU09_SCOSC</name>
<protein>
    <recommendedName>
        <fullName evidence="12">Soluble calcium-activated nucleotidase 1</fullName>
        <ecNumber evidence="10">3.6.1.6</ecNumber>
    </recommendedName>
    <alternativeName>
        <fullName evidence="13">Apyrase homolog</fullName>
    </alternativeName>
</protein>
<feature type="transmembrane region" description="Helical" evidence="17">
    <location>
        <begin position="69"/>
        <end position="92"/>
    </location>
</feature>
<evidence type="ECO:0000313" key="19">
    <source>
        <dbReference type="EMBL" id="CAK6963039.1"/>
    </source>
</evidence>
<evidence type="ECO:0000256" key="17">
    <source>
        <dbReference type="SAM" id="Phobius"/>
    </source>
</evidence>
<dbReference type="EMBL" id="CAWUFR010000062">
    <property type="protein sequence ID" value="CAK6963039.1"/>
    <property type="molecule type" value="Genomic_DNA"/>
</dbReference>
<keyword evidence="6 14" id="KW-0106">Calcium</keyword>
<evidence type="ECO:0000256" key="6">
    <source>
        <dbReference type="ARBA" id="ARBA00022837"/>
    </source>
</evidence>
<dbReference type="Gene3D" id="2.120.10.100">
    <property type="entry name" value="Apyrase"/>
    <property type="match status" value="1"/>
</dbReference>
<evidence type="ECO:0000313" key="20">
    <source>
        <dbReference type="Proteomes" id="UP001314229"/>
    </source>
</evidence>
<dbReference type="InterPro" id="IPR009283">
    <property type="entry name" value="Apyrase"/>
</dbReference>
<evidence type="ECO:0000256" key="16">
    <source>
        <dbReference type="SAM" id="MobiDB-lite"/>
    </source>
</evidence>
<comment type="caution">
    <text evidence="19">The sequence shown here is derived from an EMBL/GenBank/DDBJ whole genome shotgun (WGS) entry which is preliminary data.</text>
</comment>
<keyword evidence="4 14" id="KW-0479">Metal-binding</keyword>
<feature type="binding site" evidence="14">
    <location>
        <position position="387"/>
    </location>
    <ligand>
        <name>Ca(2+)</name>
        <dbReference type="ChEBI" id="CHEBI:29108"/>
    </ligand>
</feature>
<feature type="domain" description="MARVEL" evidence="18">
    <location>
        <begin position="20"/>
        <end position="170"/>
    </location>
</feature>
<evidence type="ECO:0000256" key="5">
    <source>
        <dbReference type="ARBA" id="ARBA00022801"/>
    </source>
</evidence>
<dbReference type="Pfam" id="PF01284">
    <property type="entry name" value="MARVEL"/>
    <property type="match status" value="1"/>
</dbReference>
<evidence type="ECO:0000259" key="18">
    <source>
        <dbReference type="PROSITE" id="PS51225"/>
    </source>
</evidence>
<feature type="binding site" evidence="14">
    <location>
        <position position="434"/>
    </location>
    <ligand>
        <name>Ca(2+)</name>
        <dbReference type="ChEBI" id="CHEBI:29108"/>
    </ligand>
</feature>
<gene>
    <name evidence="19" type="ORF">FSCOSCO3_A019951</name>
</gene>
<dbReference type="GO" id="GO:0045134">
    <property type="term" value="F:UDP phosphatase activity"/>
    <property type="evidence" value="ECO:0007669"/>
    <property type="project" value="TreeGrafter"/>
</dbReference>
<dbReference type="EC" id="3.6.1.6" evidence="10"/>
<dbReference type="SUPFAM" id="SSF101887">
    <property type="entry name" value="Apyrase"/>
    <property type="match status" value="1"/>
</dbReference>
<feature type="transmembrane region" description="Helical" evidence="17">
    <location>
        <begin position="104"/>
        <end position="131"/>
    </location>
</feature>
<comment type="similarity">
    <text evidence="9">Belongs to the apyrase family.</text>
</comment>
<sequence>MQSSAYGASLAGGAFDLESFVKQPQTILRCLSWLFSIVVFASITAEGYINPASKKDTQCMFNDNDTACSYGVGIGVLAFLACVIFLILDAFFPQISNAKERKYIVIGDLVFSAAWTFLWFICFCVLANQWSKTPHSSAVAGDAARAVVAFSFFSIITWGLLSYFAYGRYRQGVSEFDQEYRDPANDHTTPYPPAPYASGPTGSDICGHSSPPSSMPAPTGFTRLDQNEPMNTLRISVGGLPMLASMANTTDPRFRLKRKPILVVTILLTVLLLFFMHWSSGFRSHSYGSQNWRASRSDTQQSDSHYNDTYPLSPPERTAQGTRYRIGVIADLDTNSRSDKKLTWFSYMRCGYLLVSQSGDKVAVEWDADKVVLESHLAEKGRGMELSELVVFNGKLYSVDDRTGIVYHIDGDKAVPWVILPDGDGSVAKGFKAEWLAVRDEHLYVGGLGKEWTTTTGEFVNNNPEWVKVVGFRGDVQHENWVPKYKSLKSAAGIEPPGYLIHESAAWSDTLQRWFFLPRRASQEQYEETADERRATNLALSCSPDFKDIIVSRVGPLNPTHGFSSFKFVPNTDDQILLALKSEEDAGKIATYIMAFTLDGRILLPETKIGDVKYEGLEFI</sequence>
<feature type="transmembrane region" description="Helical" evidence="17">
    <location>
        <begin position="30"/>
        <end position="49"/>
    </location>
</feature>
<feature type="binding site" evidence="14">
    <location>
        <position position="388"/>
    </location>
    <ligand>
        <name>Ca(2+)</name>
        <dbReference type="ChEBI" id="CHEBI:29108"/>
    </ligand>
</feature>
<evidence type="ECO:0000256" key="12">
    <source>
        <dbReference type="ARBA" id="ARBA00069980"/>
    </source>
</evidence>
<keyword evidence="20" id="KW-1185">Reference proteome</keyword>
<feature type="compositionally biased region" description="Polar residues" evidence="16">
    <location>
        <begin position="289"/>
        <end position="304"/>
    </location>
</feature>
<evidence type="ECO:0000256" key="3">
    <source>
        <dbReference type="ARBA" id="ARBA00022692"/>
    </source>
</evidence>
<dbReference type="Proteomes" id="UP001314229">
    <property type="component" value="Unassembled WGS sequence"/>
</dbReference>
<dbReference type="Pfam" id="PF06079">
    <property type="entry name" value="Apyrase"/>
    <property type="match status" value="1"/>
</dbReference>
<feature type="binding site" evidence="14">
    <location>
        <position position="615"/>
    </location>
    <ligand>
        <name>Ca(2+)</name>
        <dbReference type="ChEBI" id="CHEBI:29108"/>
    </ligand>
</feature>
<evidence type="ECO:0000256" key="4">
    <source>
        <dbReference type="ARBA" id="ARBA00022723"/>
    </source>
</evidence>
<evidence type="ECO:0000256" key="14">
    <source>
        <dbReference type="PIRSR" id="PIRSR609283-1"/>
    </source>
</evidence>
<dbReference type="PANTHER" id="PTHR13023:SF3">
    <property type="entry name" value="SOLUBLE CALCIUM-ACTIVATED NUCLEOTIDASE 1"/>
    <property type="match status" value="1"/>
</dbReference>
<keyword evidence="8 15" id="KW-0472">Membrane</keyword>
<dbReference type="GO" id="GO:0004382">
    <property type="term" value="F:GDP phosphatase activity"/>
    <property type="evidence" value="ECO:0007669"/>
    <property type="project" value="TreeGrafter"/>
</dbReference>
<dbReference type="PROSITE" id="PS51225">
    <property type="entry name" value="MARVEL"/>
    <property type="match status" value="1"/>
</dbReference>
<evidence type="ECO:0000256" key="11">
    <source>
        <dbReference type="ARBA" id="ARBA00052933"/>
    </source>
</evidence>
<evidence type="ECO:0000256" key="13">
    <source>
        <dbReference type="ARBA" id="ARBA00077367"/>
    </source>
</evidence>
<feature type="binding site" evidence="14">
    <location>
        <position position="564"/>
    </location>
    <ligand>
        <name>Ca(2+)</name>
        <dbReference type="ChEBI" id="CHEBI:29108"/>
    </ligand>
</feature>
<feature type="binding site" evidence="14">
    <location>
        <position position="503"/>
    </location>
    <ligand>
        <name>Ca(2+)</name>
        <dbReference type="ChEBI" id="CHEBI:29108"/>
    </ligand>
</feature>
<evidence type="ECO:0000256" key="10">
    <source>
        <dbReference type="ARBA" id="ARBA00038863"/>
    </source>
</evidence>
<evidence type="ECO:0000256" key="9">
    <source>
        <dbReference type="ARBA" id="ARBA00025738"/>
    </source>
</evidence>
<dbReference type="GO" id="GO:0016020">
    <property type="term" value="C:membrane"/>
    <property type="evidence" value="ECO:0007669"/>
    <property type="project" value="UniProtKB-SubCell"/>
</dbReference>
<dbReference type="AlphaFoldDB" id="A0AAV1NU09"/>
<keyword evidence="3 15" id="KW-0812">Transmembrane</keyword>